<evidence type="ECO:0000256" key="6">
    <source>
        <dbReference type="ARBA" id="ARBA00013061"/>
    </source>
</evidence>
<evidence type="ECO:0000256" key="16">
    <source>
        <dbReference type="PIRSR" id="PIRSR000724-2"/>
    </source>
</evidence>
<evidence type="ECO:0000256" key="2">
    <source>
        <dbReference type="ARBA" id="ARBA00004496"/>
    </source>
</evidence>
<evidence type="ECO:0000256" key="14">
    <source>
        <dbReference type="HAMAP-Rule" id="MF_00145"/>
    </source>
</evidence>
<dbReference type="InterPro" id="IPR036043">
    <property type="entry name" value="Phosphoglycerate_kinase_sf"/>
</dbReference>
<dbReference type="InterPro" id="IPR015824">
    <property type="entry name" value="Phosphoglycerate_kinase_N"/>
</dbReference>
<dbReference type="InterPro" id="IPR015911">
    <property type="entry name" value="Phosphoglycerate_kinase_CS"/>
</dbReference>
<gene>
    <name evidence="14 18" type="primary">pgk</name>
    <name evidence="18" type="ORF">Loak_1847</name>
</gene>
<evidence type="ECO:0000256" key="10">
    <source>
        <dbReference type="ARBA" id="ARBA00022741"/>
    </source>
</evidence>
<comment type="catalytic activity">
    <reaction evidence="1 14 17">
        <text>(2R)-3-phosphoglycerate + ATP = (2R)-3-phospho-glyceroyl phosphate + ADP</text>
        <dbReference type="Rhea" id="RHEA:14801"/>
        <dbReference type="ChEBI" id="CHEBI:30616"/>
        <dbReference type="ChEBI" id="CHEBI:57604"/>
        <dbReference type="ChEBI" id="CHEBI:58272"/>
        <dbReference type="ChEBI" id="CHEBI:456216"/>
        <dbReference type="EC" id="2.7.2.3"/>
    </reaction>
</comment>
<dbReference type="Proteomes" id="UP000054858">
    <property type="component" value="Unassembled WGS sequence"/>
</dbReference>
<dbReference type="GO" id="GO:0006096">
    <property type="term" value="P:glycolytic process"/>
    <property type="evidence" value="ECO:0007669"/>
    <property type="project" value="UniProtKB-UniRule"/>
</dbReference>
<evidence type="ECO:0000256" key="1">
    <source>
        <dbReference type="ARBA" id="ARBA00000642"/>
    </source>
</evidence>
<evidence type="ECO:0000256" key="8">
    <source>
        <dbReference type="ARBA" id="ARBA00022490"/>
    </source>
</evidence>
<keyword evidence="12 14" id="KW-0067">ATP-binding</keyword>
<dbReference type="PRINTS" id="PR00477">
    <property type="entry name" value="PHGLYCKINASE"/>
</dbReference>
<keyword evidence="9 14" id="KW-0808">Transferase</keyword>
<evidence type="ECO:0000256" key="7">
    <source>
        <dbReference type="ARBA" id="ARBA00016471"/>
    </source>
</evidence>
<name>A0A0W0X0R3_9GAMM</name>
<evidence type="ECO:0000256" key="11">
    <source>
        <dbReference type="ARBA" id="ARBA00022777"/>
    </source>
</evidence>
<dbReference type="GO" id="GO:0005524">
    <property type="term" value="F:ATP binding"/>
    <property type="evidence" value="ECO:0007669"/>
    <property type="project" value="UniProtKB-KW"/>
</dbReference>
<comment type="subcellular location">
    <subcellularLocation>
        <location evidence="2 14">Cytoplasm</location>
    </subcellularLocation>
</comment>
<dbReference type="RefSeq" id="WP_025384735.1">
    <property type="nucleotide sequence ID" value="NZ_LCUA01000003.1"/>
</dbReference>
<dbReference type="PANTHER" id="PTHR11406">
    <property type="entry name" value="PHOSPHOGLYCERATE KINASE"/>
    <property type="match status" value="1"/>
</dbReference>
<evidence type="ECO:0000256" key="15">
    <source>
        <dbReference type="PIRSR" id="PIRSR000724-1"/>
    </source>
</evidence>
<keyword evidence="8 14" id="KW-0963">Cytoplasm</keyword>
<dbReference type="GO" id="GO:0004618">
    <property type="term" value="F:phosphoglycerate kinase activity"/>
    <property type="evidence" value="ECO:0007669"/>
    <property type="project" value="UniProtKB-UniRule"/>
</dbReference>
<evidence type="ECO:0000313" key="18">
    <source>
        <dbReference type="EMBL" id="KTD38171.1"/>
    </source>
</evidence>
<comment type="pathway">
    <text evidence="3 14">Carbohydrate degradation; glycolysis; pyruvate from D-glyceraldehyde 3-phosphate: step 2/5.</text>
</comment>
<feature type="binding site" evidence="14 15">
    <location>
        <begin position="59"/>
        <end position="62"/>
    </location>
    <ligand>
        <name>substrate</name>
    </ligand>
</feature>
<feature type="binding site" evidence="15">
    <location>
        <position position="36"/>
    </location>
    <ligand>
        <name>(2R)-3-phosphoglycerate</name>
        <dbReference type="ChEBI" id="CHEBI:58272"/>
    </ligand>
</feature>
<sequence>MNLIKMSDLDLHDKRVLIREDLNVPIKEGIITSDQRLQAALPTLRMALEKGAAVIVLSHLGRPEEGKFETRFSLEPIAEYLASHLDYPVHFSNHYLDGVEVKPGELIVCENVRFNPGEKANDEILAKKLAALCDVFVMDAFGTAHREQASTYGVAQYAPIAAAGPLLVRELEALQHVLEAPEKPIVAIVGGAKISSKLSLLKQMVTLVDVLIPGGGIANTFLKAQGHEIGVSLYEPGLLDEARAVLALAAEKGCQIPLPVDAVVGKSFSDSCPAFNKALSNVATDDMIMDIGPNTITQYIDFLDAAKTIIWNGPVGVFEFPQFAYGTRALAIAIANSEAFSIAGGGDTLAAIDQYDLTDQISYISTGGGAFLEYLEGRPLPAVVILEKRAKNATSSH</sequence>
<dbReference type="Gene3D" id="3.40.50.1260">
    <property type="entry name" value="Phosphoglycerate kinase, N-terminal domain"/>
    <property type="match status" value="2"/>
</dbReference>
<evidence type="ECO:0000256" key="17">
    <source>
        <dbReference type="RuleBase" id="RU000532"/>
    </source>
</evidence>
<evidence type="ECO:0000256" key="5">
    <source>
        <dbReference type="ARBA" id="ARBA00011245"/>
    </source>
</evidence>
<dbReference type="EC" id="2.7.2.3" evidence="6 14"/>
<feature type="binding site" evidence="15">
    <location>
        <position position="146"/>
    </location>
    <ligand>
        <name>(2R)-3-phosphoglycerate</name>
        <dbReference type="ChEBI" id="CHEBI:58272"/>
    </ligand>
</feature>
<keyword evidence="10 14" id="KW-0547">Nucleotide-binding</keyword>
<dbReference type="PIRSF" id="PIRSF000724">
    <property type="entry name" value="Pgk"/>
    <property type="match status" value="1"/>
</dbReference>
<comment type="caution">
    <text evidence="14">Lacks conserved residue(s) required for the propagation of feature annotation.</text>
</comment>
<dbReference type="FunFam" id="3.40.50.1260:FF:000001">
    <property type="entry name" value="Phosphoglycerate kinase"/>
    <property type="match status" value="1"/>
</dbReference>
<dbReference type="GO" id="GO:0005829">
    <property type="term" value="C:cytosol"/>
    <property type="evidence" value="ECO:0007669"/>
    <property type="project" value="TreeGrafter"/>
</dbReference>
<dbReference type="UniPathway" id="UPA00109">
    <property type="reaction ID" value="UER00185"/>
</dbReference>
<dbReference type="PANTHER" id="PTHR11406:SF23">
    <property type="entry name" value="PHOSPHOGLYCERATE KINASE 1, CHLOROPLASTIC-RELATED"/>
    <property type="match status" value="1"/>
</dbReference>
<evidence type="ECO:0000256" key="3">
    <source>
        <dbReference type="ARBA" id="ARBA00004838"/>
    </source>
</evidence>
<reference evidence="18 19" key="1">
    <citation type="submission" date="2015-11" db="EMBL/GenBank/DDBJ databases">
        <title>Genomic analysis of 38 Legionella species identifies large and diverse effector repertoires.</title>
        <authorList>
            <person name="Burstein D."/>
            <person name="Amaro F."/>
            <person name="Zusman T."/>
            <person name="Lifshitz Z."/>
            <person name="Cohen O."/>
            <person name="Gilbert J.A."/>
            <person name="Pupko T."/>
            <person name="Shuman H.A."/>
            <person name="Segal G."/>
        </authorList>
    </citation>
    <scope>NUCLEOTIDE SEQUENCE [LARGE SCALE GENOMIC DNA]</scope>
    <source>
        <strain evidence="18 19">Oak Ridge-10</strain>
    </source>
</reference>
<feature type="binding site" evidence="14 15">
    <location>
        <begin position="21"/>
        <end position="23"/>
    </location>
    <ligand>
        <name>substrate</name>
    </ligand>
</feature>
<feature type="binding site" evidence="14 16">
    <location>
        <begin position="345"/>
        <end position="348"/>
    </location>
    <ligand>
        <name>ATP</name>
        <dbReference type="ChEBI" id="CHEBI:30616"/>
    </ligand>
</feature>
<dbReference type="HAMAP" id="MF_00145">
    <property type="entry name" value="Phosphoglyc_kinase"/>
    <property type="match status" value="1"/>
</dbReference>
<evidence type="ECO:0000256" key="4">
    <source>
        <dbReference type="ARBA" id="ARBA00008982"/>
    </source>
</evidence>
<dbReference type="InterPro" id="IPR001576">
    <property type="entry name" value="Phosphoglycerate_kinase"/>
</dbReference>
<dbReference type="PROSITE" id="PS00111">
    <property type="entry name" value="PGLYCERATE_KINASE"/>
    <property type="match status" value="1"/>
</dbReference>
<dbReference type="Pfam" id="PF00162">
    <property type="entry name" value="PGK"/>
    <property type="match status" value="1"/>
</dbReference>
<evidence type="ECO:0000256" key="12">
    <source>
        <dbReference type="ARBA" id="ARBA00022840"/>
    </source>
</evidence>
<dbReference type="GO" id="GO:0006094">
    <property type="term" value="P:gluconeogenesis"/>
    <property type="evidence" value="ECO:0007669"/>
    <property type="project" value="TreeGrafter"/>
</dbReference>
<dbReference type="SUPFAM" id="SSF53748">
    <property type="entry name" value="Phosphoglycerate kinase"/>
    <property type="match status" value="1"/>
</dbReference>
<dbReference type="FunFam" id="3.40.50.1260:FF:000002">
    <property type="entry name" value="Phosphoglycerate kinase"/>
    <property type="match status" value="1"/>
</dbReference>
<organism evidence="18 19">
    <name type="scientific">Legionella oakridgensis</name>
    <dbReference type="NCBI Taxonomy" id="29423"/>
    <lineage>
        <taxon>Bacteria</taxon>
        <taxon>Pseudomonadati</taxon>
        <taxon>Pseudomonadota</taxon>
        <taxon>Gammaproteobacteria</taxon>
        <taxon>Legionellales</taxon>
        <taxon>Legionellaceae</taxon>
        <taxon>Legionella</taxon>
    </lineage>
</organism>
<comment type="similarity">
    <text evidence="4 14 17">Belongs to the phosphoglycerate kinase family.</text>
</comment>
<dbReference type="EMBL" id="LNYP01000029">
    <property type="protein sequence ID" value="KTD38171.1"/>
    <property type="molecule type" value="Genomic_DNA"/>
</dbReference>
<dbReference type="PATRIC" id="fig|29423.5.peg.1936"/>
<feature type="binding site" evidence="14">
    <location>
        <position position="146"/>
    </location>
    <ligand>
        <name>substrate</name>
    </ligand>
</feature>
<comment type="subunit">
    <text evidence="5 14">Monomer.</text>
</comment>
<proteinExistence type="inferred from homology"/>
<dbReference type="GO" id="GO:0043531">
    <property type="term" value="F:ADP binding"/>
    <property type="evidence" value="ECO:0007669"/>
    <property type="project" value="TreeGrafter"/>
</dbReference>
<evidence type="ECO:0000256" key="9">
    <source>
        <dbReference type="ARBA" id="ARBA00022679"/>
    </source>
</evidence>
<feature type="binding site" evidence="15">
    <location>
        <position position="113"/>
    </location>
    <ligand>
        <name>(2R)-3-phosphoglycerate</name>
        <dbReference type="ChEBI" id="CHEBI:58272"/>
    </ligand>
</feature>
<protein>
    <recommendedName>
        <fullName evidence="7 14">Phosphoglycerate kinase</fullName>
        <ecNumber evidence="6 14">2.7.2.3</ecNumber>
    </recommendedName>
</protein>
<evidence type="ECO:0000256" key="13">
    <source>
        <dbReference type="ARBA" id="ARBA00023152"/>
    </source>
</evidence>
<keyword evidence="13 14" id="KW-0324">Glycolysis</keyword>
<feature type="binding site" evidence="14 16">
    <location>
        <position position="197"/>
    </location>
    <ligand>
        <name>ATP</name>
        <dbReference type="ChEBI" id="CHEBI:30616"/>
    </ligand>
</feature>
<evidence type="ECO:0000313" key="19">
    <source>
        <dbReference type="Proteomes" id="UP000054858"/>
    </source>
</evidence>
<accession>A0A0W0X0R3</accession>
<comment type="caution">
    <text evidence="18">The sequence shown here is derived from an EMBL/GenBank/DDBJ whole genome shotgun (WGS) entry which is preliminary data.</text>
</comment>
<feature type="binding site" evidence="14 16">
    <location>
        <position position="319"/>
    </location>
    <ligand>
        <name>ATP</name>
        <dbReference type="ChEBI" id="CHEBI:30616"/>
    </ligand>
</feature>
<feature type="binding site" evidence="14">
    <location>
        <position position="36"/>
    </location>
    <ligand>
        <name>substrate</name>
    </ligand>
</feature>
<feature type="binding site" evidence="14">
    <location>
        <position position="113"/>
    </location>
    <ligand>
        <name>substrate</name>
    </ligand>
</feature>
<dbReference type="AlphaFoldDB" id="A0A0W0X0R3"/>
<keyword evidence="11 14" id="KW-0418">Kinase</keyword>